<dbReference type="SUPFAM" id="SSF53448">
    <property type="entry name" value="Nucleotide-diphospho-sugar transferases"/>
    <property type="match status" value="1"/>
</dbReference>
<comment type="catalytic activity">
    <reaction evidence="5">
        <text>alpha-D-glucose 1-phosphate + UTP + H(+) = UDP-alpha-D-glucose + diphosphate</text>
        <dbReference type="Rhea" id="RHEA:19889"/>
        <dbReference type="ChEBI" id="CHEBI:15378"/>
        <dbReference type="ChEBI" id="CHEBI:33019"/>
        <dbReference type="ChEBI" id="CHEBI:46398"/>
        <dbReference type="ChEBI" id="CHEBI:58601"/>
        <dbReference type="ChEBI" id="CHEBI:58885"/>
        <dbReference type="EC" id="2.7.7.9"/>
    </reaction>
</comment>
<evidence type="ECO:0000256" key="4">
    <source>
        <dbReference type="ARBA" id="ARBA00022695"/>
    </source>
</evidence>
<dbReference type="PANTHER" id="PTHR43197:SF1">
    <property type="entry name" value="UTP--GLUCOSE-1-PHOSPHATE URIDYLYLTRANSFERASE"/>
    <property type="match status" value="1"/>
</dbReference>
<evidence type="ECO:0000256" key="5">
    <source>
        <dbReference type="ARBA" id="ARBA00048128"/>
    </source>
</evidence>
<proteinExistence type="inferred from homology"/>
<evidence type="ECO:0000256" key="2">
    <source>
        <dbReference type="ARBA" id="ARBA00012415"/>
    </source>
</evidence>
<dbReference type="GO" id="GO:0006011">
    <property type="term" value="P:UDP-alpha-D-glucose metabolic process"/>
    <property type="evidence" value="ECO:0007669"/>
    <property type="project" value="InterPro"/>
</dbReference>
<sequence length="323" mass="35991">MGIVRKAVITAAGRGTRQFPATRSIQKEMLPLVDRDGVTKPTIQIIIEECLASGIEDICIVVSPGGAKPFKEHFSRLKDDERKIFKGKEWALAQADSLRRIEERITYVEQPTPEGYGHAVYQAKDFVGDEPFLLLLGDHVYISNTKKRCAQQVMDTYAVTQCAVSAVQQTPDDHLHLFGTVKGTRLGQSDPPIYEVEQIVEKPSIDFAAEHLQTPGVKRGYYLCFFGMHVFPPTLFDCLAHHIDNNIREKGEIQLTSSQEMLRSQERYVAVETSGERLDMGVPLGYIETQTALALSGVDRTEVLATLLRQVAKSAAKEPFGQV</sequence>
<dbReference type="GO" id="GO:0003983">
    <property type="term" value="F:UTP:glucose-1-phosphate uridylyltransferase activity"/>
    <property type="evidence" value="ECO:0007669"/>
    <property type="project" value="UniProtKB-EC"/>
</dbReference>
<name>A0A7W9W6K1_ARMRO</name>
<dbReference type="Proteomes" id="UP000520814">
    <property type="component" value="Unassembled WGS sequence"/>
</dbReference>
<dbReference type="Pfam" id="PF00483">
    <property type="entry name" value="NTP_transferase"/>
    <property type="match status" value="1"/>
</dbReference>
<evidence type="ECO:0000256" key="3">
    <source>
        <dbReference type="ARBA" id="ARBA00022679"/>
    </source>
</evidence>
<organism evidence="7 8">
    <name type="scientific">Armatimonas rosea</name>
    <dbReference type="NCBI Taxonomy" id="685828"/>
    <lineage>
        <taxon>Bacteria</taxon>
        <taxon>Bacillati</taxon>
        <taxon>Armatimonadota</taxon>
        <taxon>Armatimonadia</taxon>
        <taxon>Armatimonadales</taxon>
        <taxon>Armatimonadaceae</taxon>
        <taxon>Armatimonas</taxon>
    </lineage>
</organism>
<dbReference type="RefSeq" id="WP_221289854.1">
    <property type="nucleotide sequence ID" value="NZ_JACHGW010000001.1"/>
</dbReference>
<feature type="domain" description="Nucleotidyl transferase" evidence="6">
    <location>
        <begin position="6"/>
        <end position="292"/>
    </location>
</feature>
<gene>
    <name evidence="7" type="ORF">HNQ39_001414</name>
</gene>
<dbReference type="Gene3D" id="3.90.550.10">
    <property type="entry name" value="Spore Coat Polysaccharide Biosynthesis Protein SpsA, Chain A"/>
    <property type="match status" value="1"/>
</dbReference>
<reference evidence="7 8" key="1">
    <citation type="submission" date="2020-08" db="EMBL/GenBank/DDBJ databases">
        <title>Genomic Encyclopedia of Type Strains, Phase IV (KMG-IV): sequencing the most valuable type-strain genomes for metagenomic binning, comparative biology and taxonomic classification.</title>
        <authorList>
            <person name="Goeker M."/>
        </authorList>
    </citation>
    <scope>NUCLEOTIDE SEQUENCE [LARGE SCALE GENOMIC DNA]</scope>
    <source>
        <strain evidence="7 8">DSM 23562</strain>
    </source>
</reference>
<accession>A0A7W9W6K1</accession>
<evidence type="ECO:0000313" key="8">
    <source>
        <dbReference type="Proteomes" id="UP000520814"/>
    </source>
</evidence>
<dbReference type="AlphaFoldDB" id="A0A7W9W6K1"/>
<evidence type="ECO:0000259" key="6">
    <source>
        <dbReference type="Pfam" id="PF00483"/>
    </source>
</evidence>
<dbReference type="InterPro" id="IPR005771">
    <property type="entry name" value="GalU_uridylyltTrfase_bac/arc"/>
</dbReference>
<evidence type="ECO:0000313" key="7">
    <source>
        <dbReference type="EMBL" id="MBB6049652.1"/>
    </source>
</evidence>
<protein>
    <recommendedName>
        <fullName evidence="2">UTP--glucose-1-phosphate uridylyltransferase</fullName>
        <ecNumber evidence="2">2.7.7.9</ecNumber>
    </recommendedName>
</protein>
<dbReference type="EC" id="2.7.7.9" evidence="2"/>
<comment type="similarity">
    <text evidence="1">Belongs to the UDPGP type 2 family.</text>
</comment>
<keyword evidence="4 7" id="KW-0548">Nucleotidyltransferase</keyword>
<dbReference type="PANTHER" id="PTHR43197">
    <property type="entry name" value="UTP--GLUCOSE-1-PHOSPHATE URIDYLYLTRANSFERASE"/>
    <property type="match status" value="1"/>
</dbReference>
<comment type="caution">
    <text evidence="7">The sequence shown here is derived from an EMBL/GenBank/DDBJ whole genome shotgun (WGS) entry which is preliminary data.</text>
</comment>
<evidence type="ECO:0000256" key="1">
    <source>
        <dbReference type="ARBA" id="ARBA00006890"/>
    </source>
</evidence>
<dbReference type="InterPro" id="IPR005835">
    <property type="entry name" value="NTP_transferase_dom"/>
</dbReference>
<dbReference type="EMBL" id="JACHGW010000001">
    <property type="protein sequence ID" value="MBB6049652.1"/>
    <property type="molecule type" value="Genomic_DNA"/>
</dbReference>
<dbReference type="InterPro" id="IPR029044">
    <property type="entry name" value="Nucleotide-diphossugar_trans"/>
</dbReference>
<keyword evidence="8" id="KW-1185">Reference proteome</keyword>
<keyword evidence="3 7" id="KW-0808">Transferase</keyword>